<evidence type="ECO:0000256" key="1">
    <source>
        <dbReference type="SAM" id="SignalP"/>
    </source>
</evidence>
<organism evidence="2 3">
    <name type="scientific">Portunus trituberculatus</name>
    <name type="common">Swimming crab</name>
    <name type="synonym">Neptunus trituberculatus</name>
    <dbReference type="NCBI Taxonomy" id="210409"/>
    <lineage>
        <taxon>Eukaryota</taxon>
        <taxon>Metazoa</taxon>
        <taxon>Ecdysozoa</taxon>
        <taxon>Arthropoda</taxon>
        <taxon>Crustacea</taxon>
        <taxon>Multicrustacea</taxon>
        <taxon>Malacostraca</taxon>
        <taxon>Eumalacostraca</taxon>
        <taxon>Eucarida</taxon>
        <taxon>Decapoda</taxon>
        <taxon>Pleocyemata</taxon>
        <taxon>Brachyura</taxon>
        <taxon>Eubrachyura</taxon>
        <taxon>Portunoidea</taxon>
        <taxon>Portunidae</taxon>
        <taxon>Portuninae</taxon>
        <taxon>Portunus</taxon>
    </lineage>
</organism>
<accession>A0A5B7J118</accession>
<protein>
    <recommendedName>
        <fullName evidence="4">Secreted protein</fullName>
    </recommendedName>
</protein>
<dbReference type="EMBL" id="VSRR010084473">
    <property type="protein sequence ID" value="MPC90470.1"/>
    <property type="molecule type" value="Genomic_DNA"/>
</dbReference>
<reference evidence="2 3" key="1">
    <citation type="submission" date="2019-05" db="EMBL/GenBank/DDBJ databases">
        <title>Another draft genome of Portunus trituberculatus and its Hox gene families provides insights of decapod evolution.</title>
        <authorList>
            <person name="Jeong J.-H."/>
            <person name="Song I."/>
            <person name="Kim S."/>
            <person name="Choi T."/>
            <person name="Kim D."/>
            <person name="Ryu S."/>
            <person name="Kim W."/>
        </authorList>
    </citation>
    <scope>NUCLEOTIDE SEQUENCE [LARGE SCALE GENOMIC DNA]</scope>
    <source>
        <tissue evidence="2">Muscle</tissue>
    </source>
</reference>
<proteinExistence type="predicted"/>
<feature type="chain" id="PRO_5022948201" description="Secreted protein" evidence="1">
    <location>
        <begin position="27"/>
        <end position="78"/>
    </location>
</feature>
<comment type="caution">
    <text evidence="2">The sequence shown here is derived from an EMBL/GenBank/DDBJ whole genome shotgun (WGS) entry which is preliminary data.</text>
</comment>
<gene>
    <name evidence="2" type="ORF">E2C01_085458</name>
</gene>
<sequence length="78" mass="8935">MACRTDIRCVIILCCVLLFCCPPRHSLHTDKTSGTCHFGPSDHILRETLQAEDHKYDVKLLPADRQVSAFVEHEQTKR</sequence>
<name>A0A5B7J118_PORTR</name>
<keyword evidence="3" id="KW-1185">Reference proteome</keyword>
<evidence type="ECO:0000313" key="3">
    <source>
        <dbReference type="Proteomes" id="UP000324222"/>
    </source>
</evidence>
<evidence type="ECO:0008006" key="4">
    <source>
        <dbReference type="Google" id="ProtNLM"/>
    </source>
</evidence>
<feature type="signal peptide" evidence="1">
    <location>
        <begin position="1"/>
        <end position="26"/>
    </location>
</feature>
<evidence type="ECO:0000313" key="2">
    <source>
        <dbReference type="EMBL" id="MPC90470.1"/>
    </source>
</evidence>
<dbReference type="OrthoDB" id="9872501at2759"/>
<keyword evidence="1" id="KW-0732">Signal</keyword>
<dbReference type="Proteomes" id="UP000324222">
    <property type="component" value="Unassembled WGS sequence"/>
</dbReference>
<dbReference type="AlphaFoldDB" id="A0A5B7J118"/>